<feature type="compositionally biased region" description="Polar residues" evidence="1">
    <location>
        <begin position="470"/>
        <end position="484"/>
    </location>
</feature>
<dbReference type="PANTHER" id="PTHR33104">
    <property type="entry name" value="SI:DKEY-29D5.2"/>
    <property type="match status" value="1"/>
</dbReference>
<evidence type="ECO:0000313" key="3">
    <source>
        <dbReference type="Proteomes" id="UP000594262"/>
    </source>
</evidence>
<accession>A0A7M5WV94</accession>
<protein>
    <submittedName>
        <fullName evidence="2">Uncharacterized protein</fullName>
    </submittedName>
</protein>
<keyword evidence="3" id="KW-1185">Reference proteome</keyword>
<dbReference type="EnsemblMetazoa" id="CLYHEMT013486.1">
    <property type="protein sequence ID" value="CLYHEMP013486.1"/>
    <property type="gene ID" value="CLYHEMG013486"/>
</dbReference>
<sequence>MQFYDGRFFVSNDTVSDFINNLYSKPTKKDAIDSICGGTWTAAQNCTRKMAKLDETGLEVATCRHVTAQKALNMFRGEVFGYPYFLIKNFMVPRRTSFCFADVMCKLWPFMRRDDPSMNDQIKPALSIMHAKGHALECQVVWSGEWLDGTGRSTGEETEQLFSYLSRFGNSTKYQLPEKREETLTEVVLHWNKTKIKKIVPDLVKRYHKNEDNLKQLVDLQDTKTHEKTIQHWKDEIQKEALGLKSRVVRQPSTAEKVLLLVENLHLPLNYHEVVSKLTFPKMIDYGKVYRMLQFDKKDKMMELDRLVKEVTPSEVLMAHRTISEDIFKPLMERAIEKSKIEKTVISAQVGGAADSSKRRRTIRTKLAAVKKSENKMFLEYLELLGEENNKQKYLLLDQGVLPWLNDSSQSEAIKRRIIVERHVKKNRYIEEKGILVQEMKNVLNFLHEKVTRLMHEYREETTVPEANSEPESTSANTELQSPTTKPRYNLDILEIRAKQGIKCLKQQAAEYFRQEFELGLKTFLPILDPDNERLLDFAPINENEDDNFDKDIDCEVDELEDDCEVDELEDDCEVDELDDGDSDEAEEG</sequence>
<dbReference type="AlphaFoldDB" id="A0A7M5WV94"/>
<feature type="region of interest" description="Disordered" evidence="1">
    <location>
        <begin position="564"/>
        <end position="589"/>
    </location>
</feature>
<dbReference type="Proteomes" id="UP000594262">
    <property type="component" value="Unplaced"/>
</dbReference>
<dbReference type="PANTHER" id="PTHR33104:SF2">
    <property type="entry name" value="CXC3 LIKE CYSTEINE CLUSTER DOMAIN-CONTAINING PROTEIN"/>
    <property type="match status" value="1"/>
</dbReference>
<dbReference type="OrthoDB" id="5988971at2759"/>
<dbReference type="InterPro" id="IPR040521">
    <property type="entry name" value="KDZ"/>
</dbReference>
<evidence type="ECO:0000313" key="2">
    <source>
        <dbReference type="EnsemblMetazoa" id="CLYHEMP013486.1"/>
    </source>
</evidence>
<reference evidence="2" key="1">
    <citation type="submission" date="2021-01" db="UniProtKB">
        <authorList>
            <consortium name="EnsemblMetazoa"/>
        </authorList>
    </citation>
    <scope>IDENTIFICATION</scope>
</reference>
<organism evidence="2 3">
    <name type="scientific">Clytia hemisphaerica</name>
    <dbReference type="NCBI Taxonomy" id="252671"/>
    <lineage>
        <taxon>Eukaryota</taxon>
        <taxon>Metazoa</taxon>
        <taxon>Cnidaria</taxon>
        <taxon>Hydrozoa</taxon>
        <taxon>Hydroidolina</taxon>
        <taxon>Leptothecata</taxon>
        <taxon>Obeliida</taxon>
        <taxon>Clytiidae</taxon>
        <taxon>Clytia</taxon>
    </lineage>
</organism>
<name>A0A7M5WV94_9CNID</name>
<feature type="region of interest" description="Disordered" evidence="1">
    <location>
        <begin position="460"/>
        <end position="484"/>
    </location>
</feature>
<evidence type="ECO:0000256" key="1">
    <source>
        <dbReference type="SAM" id="MobiDB-lite"/>
    </source>
</evidence>
<proteinExistence type="predicted"/>
<dbReference type="Pfam" id="PF18758">
    <property type="entry name" value="KDZ"/>
    <property type="match status" value="1"/>
</dbReference>